<dbReference type="InterPro" id="IPR005025">
    <property type="entry name" value="FMN_Rdtase-like_dom"/>
</dbReference>
<keyword evidence="5" id="KW-1185">Reference proteome</keyword>
<name>A0A0J1HFL1_9GAMM</name>
<dbReference type="Proteomes" id="UP000035909">
    <property type="component" value="Unassembled WGS sequence"/>
</dbReference>
<evidence type="ECO:0000256" key="2">
    <source>
        <dbReference type="ARBA" id="ARBA00022643"/>
    </source>
</evidence>
<dbReference type="OrthoDB" id="5767802at2"/>
<dbReference type="AlphaFoldDB" id="A0A0J1HFL1"/>
<evidence type="ECO:0000313" key="4">
    <source>
        <dbReference type="EMBL" id="KLV10403.1"/>
    </source>
</evidence>
<proteinExistence type="predicted"/>
<keyword evidence="2" id="KW-0288">FMN</keyword>
<comment type="caution">
    <text evidence="4">The sequence shown here is derived from an EMBL/GenBank/DDBJ whole genome shotgun (WGS) entry which is preliminary data.</text>
</comment>
<dbReference type="GO" id="GO:0010181">
    <property type="term" value="F:FMN binding"/>
    <property type="evidence" value="ECO:0007669"/>
    <property type="project" value="TreeGrafter"/>
</dbReference>
<dbReference type="Gene3D" id="3.40.50.360">
    <property type="match status" value="1"/>
</dbReference>
<dbReference type="PANTHER" id="PTHR30543:SF21">
    <property type="entry name" value="NAD(P)H-DEPENDENT FMN REDUCTASE LOT6"/>
    <property type="match status" value="1"/>
</dbReference>
<dbReference type="GO" id="GO:0005829">
    <property type="term" value="C:cytosol"/>
    <property type="evidence" value="ECO:0007669"/>
    <property type="project" value="TreeGrafter"/>
</dbReference>
<dbReference type="InterPro" id="IPR029039">
    <property type="entry name" value="Flavoprotein-like_sf"/>
</dbReference>
<protein>
    <submittedName>
        <fullName evidence="4">NADPH-dependent FMN reductase</fullName>
    </submittedName>
</protein>
<dbReference type="PATRIC" id="fig|320778.3.peg.1640"/>
<gene>
    <name evidence="4" type="ORF">ABT57_07580</name>
</gene>
<dbReference type="PANTHER" id="PTHR30543">
    <property type="entry name" value="CHROMATE REDUCTASE"/>
    <property type="match status" value="1"/>
</dbReference>
<evidence type="ECO:0000313" key="5">
    <source>
        <dbReference type="Proteomes" id="UP000035909"/>
    </source>
</evidence>
<dbReference type="InterPro" id="IPR050712">
    <property type="entry name" value="NAD(P)H-dep_reductase"/>
</dbReference>
<reference evidence="4 5" key="1">
    <citation type="submission" date="2015-05" db="EMBL/GenBank/DDBJ databases">
        <title>Photobacterium galathea sp. nov.</title>
        <authorList>
            <person name="Machado H."/>
            <person name="Gram L."/>
        </authorList>
    </citation>
    <scope>NUCLEOTIDE SEQUENCE [LARGE SCALE GENOMIC DNA]</scope>
    <source>
        <strain evidence="4 5">DSM 22954</strain>
    </source>
</reference>
<dbReference type="SUPFAM" id="SSF52218">
    <property type="entry name" value="Flavoproteins"/>
    <property type="match status" value="1"/>
</dbReference>
<dbReference type="STRING" id="320778.ABT57_07580"/>
<feature type="domain" description="NADPH-dependent FMN reductase-like" evidence="3">
    <location>
        <begin position="1"/>
        <end position="136"/>
    </location>
</feature>
<dbReference type="GO" id="GO:0016491">
    <property type="term" value="F:oxidoreductase activity"/>
    <property type="evidence" value="ECO:0007669"/>
    <property type="project" value="InterPro"/>
</dbReference>
<evidence type="ECO:0000259" key="3">
    <source>
        <dbReference type="Pfam" id="PF03358"/>
    </source>
</evidence>
<dbReference type="Pfam" id="PF03358">
    <property type="entry name" value="FMN_red"/>
    <property type="match status" value="1"/>
</dbReference>
<dbReference type="RefSeq" id="WP_047884568.1">
    <property type="nucleotide sequence ID" value="NZ_CP071326.1"/>
</dbReference>
<keyword evidence="2" id="KW-0285">Flavoprotein</keyword>
<evidence type="ECO:0000256" key="1">
    <source>
        <dbReference type="ARBA" id="ARBA00001917"/>
    </source>
</evidence>
<organism evidence="4 5">
    <name type="scientific">Photobacterium ganghwense</name>
    <dbReference type="NCBI Taxonomy" id="320778"/>
    <lineage>
        <taxon>Bacteria</taxon>
        <taxon>Pseudomonadati</taxon>
        <taxon>Pseudomonadota</taxon>
        <taxon>Gammaproteobacteria</taxon>
        <taxon>Vibrionales</taxon>
        <taxon>Vibrionaceae</taxon>
        <taxon>Photobacterium</taxon>
    </lineage>
</organism>
<accession>A0A0J1HFL1</accession>
<comment type="cofactor">
    <cofactor evidence="1">
        <name>FMN</name>
        <dbReference type="ChEBI" id="CHEBI:58210"/>
    </cofactor>
</comment>
<sequence>MKVIAFAATNSTTSINKQLVSYAVSLLGNVEVELLDLNDYEMPLYSEDREKATGHPELAKQFLNKLNDADAIIISFAEHNGSYSVAYKNVFDWCSRIQHKVYQGKPMVLLATSPGAGGAQSVLAAANGSMPYFGAEVKASLSVPNFFDNFDTENQRMINPEWDDRLHSAMQQLLA</sequence>
<dbReference type="EMBL" id="LDOU01000006">
    <property type="protein sequence ID" value="KLV10403.1"/>
    <property type="molecule type" value="Genomic_DNA"/>
</dbReference>